<evidence type="ECO:0000313" key="4">
    <source>
        <dbReference type="EMBL" id="KAG9236209.1"/>
    </source>
</evidence>
<feature type="region of interest" description="Disordered" evidence="1">
    <location>
        <begin position="90"/>
        <end position="121"/>
    </location>
</feature>
<dbReference type="Pfam" id="PF06916">
    <property type="entry name" value="FAM210A-B_dom"/>
    <property type="match status" value="1"/>
</dbReference>
<evidence type="ECO:0000256" key="1">
    <source>
        <dbReference type="SAM" id="MobiDB-lite"/>
    </source>
</evidence>
<proteinExistence type="predicted"/>
<dbReference type="Proteomes" id="UP000824998">
    <property type="component" value="Unassembled WGS sequence"/>
</dbReference>
<feature type="transmembrane region" description="Helical" evidence="2">
    <location>
        <begin position="134"/>
        <end position="157"/>
    </location>
</feature>
<dbReference type="PANTHER" id="PTHR21377">
    <property type="entry name" value="PROTEIN FAM210B, MITOCHONDRIAL"/>
    <property type="match status" value="1"/>
</dbReference>
<dbReference type="OrthoDB" id="426386at2759"/>
<gene>
    <name evidence="4" type="ORF">BJ875DRAFT_457034</name>
</gene>
<dbReference type="EMBL" id="MU251412">
    <property type="protein sequence ID" value="KAG9236209.1"/>
    <property type="molecule type" value="Genomic_DNA"/>
</dbReference>
<evidence type="ECO:0000256" key="2">
    <source>
        <dbReference type="SAM" id="Phobius"/>
    </source>
</evidence>
<keyword evidence="5" id="KW-1185">Reference proteome</keyword>
<dbReference type="GO" id="GO:0005739">
    <property type="term" value="C:mitochondrion"/>
    <property type="evidence" value="ECO:0007669"/>
    <property type="project" value="TreeGrafter"/>
</dbReference>
<accession>A0A9P7YLV3</accession>
<keyword evidence="2" id="KW-1133">Transmembrane helix</keyword>
<comment type="caution">
    <text evidence="4">The sequence shown here is derived from an EMBL/GenBank/DDBJ whole genome shotgun (WGS) entry which is preliminary data.</text>
</comment>
<dbReference type="AlphaFoldDB" id="A0A9P7YLV3"/>
<protein>
    <recommendedName>
        <fullName evidence="3">DUF1279 domain-containing protein</fullName>
    </recommendedName>
</protein>
<keyword evidence="2" id="KW-0472">Membrane</keyword>
<dbReference type="InterPro" id="IPR009688">
    <property type="entry name" value="FAM210A/B-like_dom"/>
</dbReference>
<dbReference type="InterPro" id="IPR045866">
    <property type="entry name" value="FAM210A/B-like"/>
</dbReference>
<sequence>MLRTTIPLAGARGAPGLPQLMRPFFRAHLSSSIPVQSLARRTIATAHTSPLPKNNPGMGWVFSSSYSRANPLNWQTIPQRLRSSIRSLHISRRRRSGKATSPNPTPNPNSPKGVNAEGDPTTLGGRLKKLSREYGWSVVGVYFVLSVLDFPFCFFLVRYLGTDRIGGWEEAFISAAKRIIPESVKETWTNWRSAMKKGEQDATGGDIVNETVEMASWGVEEAQARNKRDASLATQLALAYAIHKSFIFLRIPLTAAVTPKVVKILRGWGWDIGKRTTKEAKAIKRARHSRPKARRP</sequence>
<keyword evidence="2" id="KW-0812">Transmembrane</keyword>
<name>A0A9P7YLV3_9HELO</name>
<evidence type="ECO:0000259" key="3">
    <source>
        <dbReference type="Pfam" id="PF06916"/>
    </source>
</evidence>
<evidence type="ECO:0000313" key="5">
    <source>
        <dbReference type="Proteomes" id="UP000824998"/>
    </source>
</evidence>
<organism evidence="4 5">
    <name type="scientific">Amylocarpus encephaloides</name>
    <dbReference type="NCBI Taxonomy" id="45428"/>
    <lineage>
        <taxon>Eukaryota</taxon>
        <taxon>Fungi</taxon>
        <taxon>Dikarya</taxon>
        <taxon>Ascomycota</taxon>
        <taxon>Pezizomycotina</taxon>
        <taxon>Leotiomycetes</taxon>
        <taxon>Helotiales</taxon>
        <taxon>Helotiales incertae sedis</taxon>
        <taxon>Amylocarpus</taxon>
    </lineage>
</organism>
<dbReference type="PANTHER" id="PTHR21377:SF0">
    <property type="entry name" value="PROTEIN FAM210B, MITOCHONDRIAL"/>
    <property type="match status" value="1"/>
</dbReference>
<feature type="domain" description="DUF1279" evidence="3">
    <location>
        <begin position="126"/>
        <end position="259"/>
    </location>
</feature>
<reference evidence="4" key="1">
    <citation type="journal article" date="2021" name="IMA Fungus">
        <title>Genomic characterization of three marine fungi, including Emericellopsis atlantica sp. nov. with signatures of a generalist lifestyle and marine biomass degradation.</title>
        <authorList>
            <person name="Hagestad O.C."/>
            <person name="Hou L."/>
            <person name="Andersen J.H."/>
            <person name="Hansen E.H."/>
            <person name="Altermark B."/>
            <person name="Li C."/>
            <person name="Kuhnert E."/>
            <person name="Cox R.J."/>
            <person name="Crous P.W."/>
            <person name="Spatafora J.W."/>
            <person name="Lail K."/>
            <person name="Amirebrahimi M."/>
            <person name="Lipzen A."/>
            <person name="Pangilinan J."/>
            <person name="Andreopoulos W."/>
            <person name="Hayes R.D."/>
            <person name="Ng V."/>
            <person name="Grigoriev I.V."/>
            <person name="Jackson S.A."/>
            <person name="Sutton T.D.S."/>
            <person name="Dobson A.D.W."/>
            <person name="Rama T."/>
        </authorList>
    </citation>
    <scope>NUCLEOTIDE SEQUENCE</scope>
    <source>
        <strain evidence="4">TRa018bII</strain>
    </source>
</reference>